<dbReference type="RefSeq" id="WP_131458346.1">
    <property type="nucleotide sequence ID" value="NZ_JXSZ01000009.1"/>
</dbReference>
<feature type="transmembrane region" description="Helical" evidence="1">
    <location>
        <begin position="39"/>
        <end position="61"/>
    </location>
</feature>
<feature type="transmembrane region" description="Helical" evidence="1">
    <location>
        <begin position="140"/>
        <end position="159"/>
    </location>
</feature>
<dbReference type="EMBL" id="LGTQ01000009">
    <property type="protein sequence ID" value="KPM47982.1"/>
    <property type="molecule type" value="Genomic_DNA"/>
</dbReference>
<keyword evidence="1" id="KW-0472">Membrane</keyword>
<feature type="transmembrane region" description="Helical" evidence="1">
    <location>
        <begin position="100"/>
        <end position="120"/>
    </location>
</feature>
<proteinExistence type="predicted"/>
<keyword evidence="1" id="KW-0812">Transmembrane</keyword>
<keyword evidence="4" id="KW-1185">Reference proteome</keyword>
<name>A0A0P7BBU8_9BACT</name>
<feature type="transmembrane region" description="Helical" evidence="1">
    <location>
        <begin position="6"/>
        <end position="27"/>
    </location>
</feature>
<keyword evidence="1" id="KW-1133">Transmembrane helix</keyword>
<sequence>MKTPTLISSLLVLSAVNLTLMVPGGFIESRDFSHISPMILGAFNILLTALGMISFFLAYFVFRKQRWAFMASLLCSIGYFIVYVIDLAEIFPKSPSPMPTSLLSLEIFGTILSIPLSLYAFKAFDKEKTEGPSSPVGNTIYWIIAAAMIIGLGIIIFATKSAMTANT</sequence>
<feature type="transmembrane region" description="Helical" evidence="1">
    <location>
        <begin position="67"/>
        <end position="88"/>
    </location>
</feature>
<evidence type="ECO:0000313" key="4">
    <source>
        <dbReference type="Proteomes" id="UP000050454"/>
    </source>
</evidence>
<feature type="domain" description="DUF8051" evidence="2">
    <location>
        <begin position="6"/>
        <end position="130"/>
    </location>
</feature>
<evidence type="ECO:0000259" key="2">
    <source>
        <dbReference type="Pfam" id="PF26225"/>
    </source>
</evidence>
<comment type="caution">
    <text evidence="3">The sequence shown here is derived from an EMBL/GenBank/DDBJ whole genome shotgun (WGS) entry which is preliminary data.</text>
</comment>
<gene>
    <name evidence="3" type="ORF">AFM12_12245</name>
</gene>
<accession>A0A0P7BBU8</accession>
<evidence type="ECO:0000313" key="3">
    <source>
        <dbReference type="EMBL" id="KPM47982.1"/>
    </source>
</evidence>
<dbReference type="AlphaFoldDB" id="A0A0P7BBU8"/>
<protein>
    <recommendedName>
        <fullName evidence="2">DUF8051 domain-containing protein</fullName>
    </recommendedName>
</protein>
<dbReference type="Pfam" id="PF26225">
    <property type="entry name" value="DUF8051"/>
    <property type="match status" value="1"/>
</dbReference>
<reference evidence="3 4" key="1">
    <citation type="submission" date="2015-07" db="EMBL/GenBank/DDBJ databases">
        <title>The draft genome sequence of Leadbetterella sp. JN14-9.</title>
        <authorList>
            <person name="Liu Y."/>
            <person name="Du J."/>
            <person name="Shao Z."/>
        </authorList>
    </citation>
    <scope>NUCLEOTIDE SEQUENCE [LARGE SCALE GENOMIC DNA]</scope>
    <source>
        <strain evidence="3 4">JN14-9</strain>
    </source>
</reference>
<dbReference type="OrthoDB" id="6658525at2"/>
<dbReference type="Proteomes" id="UP000050454">
    <property type="component" value="Unassembled WGS sequence"/>
</dbReference>
<dbReference type="InterPro" id="IPR058364">
    <property type="entry name" value="DUF8051"/>
</dbReference>
<evidence type="ECO:0000256" key="1">
    <source>
        <dbReference type="SAM" id="Phobius"/>
    </source>
</evidence>
<organism evidence="3 4">
    <name type="scientific">Jiulongibacter sediminis</name>
    <dbReference type="NCBI Taxonomy" id="1605367"/>
    <lineage>
        <taxon>Bacteria</taxon>
        <taxon>Pseudomonadati</taxon>
        <taxon>Bacteroidota</taxon>
        <taxon>Cytophagia</taxon>
        <taxon>Cytophagales</taxon>
        <taxon>Leadbetterellaceae</taxon>
        <taxon>Jiulongibacter</taxon>
    </lineage>
</organism>